<reference evidence="6 7" key="1">
    <citation type="journal article" date="2021" name="Sci. Rep.">
        <title>Genome sequencing of the multicellular alga Astrephomene provides insights into convergent evolution of germ-soma differentiation.</title>
        <authorList>
            <person name="Yamashita S."/>
            <person name="Yamamoto K."/>
            <person name="Matsuzaki R."/>
            <person name="Suzuki S."/>
            <person name="Yamaguchi H."/>
            <person name="Hirooka S."/>
            <person name="Minakuchi Y."/>
            <person name="Miyagishima S."/>
            <person name="Kawachi M."/>
            <person name="Toyoda A."/>
            <person name="Nozaki H."/>
        </authorList>
    </citation>
    <scope>NUCLEOTIDE SEQUENCE [LARGE SCALE GENOMIC DNA]</scope>
    <source>
        <strain evidence="6 7">NIES-4017</strain>
    </source>
</reference>
<feature type="compositionally biased region" description="Low complexity" evidence="4">
    <location>
        <begin position="274"/>
        <end position="301"/>
    </location>
</feature>
<feature type="compositionally biased region" description="Pro residues" evidence="4">
    <location>
        <begin position="956"/>
        <end position="971"/>
    </location>
</feature>
<feature type="repeat" description="WD" evidence="3">
    <location>
        <begin position="1491"/>
        <end position="1525"/>
    </location>
</feature>
<dbReference type="InterPro" id="IPR001680">
    <property type="entry name" value="WD40_rpt"/>
</dbReference>
<dbReference type="PROSITE" id="PS50082">
    <property type="entry name" value="WD_REPEATS_2"/>
    <property type="match status" value="4"/>
</dbReference>
<dbReference type="PROSITE" id="PS50294">
    <property type="entry name" value="WD_REPEATS_REGION"/>
    <property type="match status" value="3"/>
</dbReference>
<organism evidence="6 7">
    <name type="scientific">Astrephomene gubernaculifera</name>
    <dbReference type="NCBI Taxonomy" id="47775"/>
    <lineage>
        <taxon>Eukaryota</taxon>
        <taxon>Viridiplantae</taxon>
        <taxon>Chlorophyta</taxon>
        <taxon>core chlorophytes</taxon>
        <taxon>Chlorophyceae</taxon>
        <taxon>CS clade</taxon>
        <taxon>Chlamydomonadales</taxon>
        <taxon>Astrephomenaceae</taxon>
        <taxon>Astrephomene</taxon>
    </lineage>
</organism>
<feature type="region of interest" description="Disordered" evidence="4">
    <location>
        <begin position="785"/>
        <end position="841"/>
    </location>
</feature>
<dbReference type="InterPro" id="IPR056884">
    <property type="entry name" value="NPHP3-like_N"/>
</dbReference>
<dbReference type="EMBL" id="BMAR01000004">
    <property type="protein sequence ID" value="GFR43078.1"/>
    <property type="molecule type" value="Genomic_DNA"/>
</dbReference>
<evidence type="ECO:0000256" key="4">
    <source>
        <dbReference type="SAM" id="MobiDB-lite"/>
    </source>
</evidence>
<gene>
    <name evidence="6" type="ORF">Agub_g4085</name>
</gene>
<evidence type="ECO:0000313" key="7">
    <source>
        <dbReference type="Proteomes" id="UP001054857"/>
    </source>
</evidence>
<comment type="caution">
    <text evidence="6">The sequence shown here is derived from an EMBL/GenBank/DDBJ whole genome shotgun (WGS) entry which is preliminary data.</text>
</comment>
<sequence>MGCGTSKSVRSPSVSVQPIVQEEDDEAYWHLYVSWTDEEEQGLDRLLPQQTGSAAEAGDEAGTVAATATTGAVRLSFLQEFVRDCLPASEPDMPTWSVVLNVIVPATADVAGPYVKKEEAAPHTLPCGSRRPYYFVSHAWSRPLRETVSMLTHHFRGWDPKEVYVWIDILAVRQYNLAIEVQGGPDMAAVDAAIKNSAGVLLCIDESAIALRRTWCLYEAWLAATTPQPSTATDSRAAAAAPVSGGDAATTYYVAETMDATSATAGGDTSTAAAAEAAAGAQQTSPRGPSAAAAGPATSAGAGSGAGGEGQQGGGGVAGWFGLAGGSIGVTALYPRLLLPEERARLFCKIDIRNSRCKLKADQDALLAAARAWAGPGGLDRVNYVLRLALGLQPLVPDVTPDLHPGPVVKAPQLWDMSRLDDWLSLPESDANYAAMALYGPACTGKSFAAAAVATRLRSQGVPVAAHFCHMTDARTLDPITLLVSLALQLTQVPDIGPRLLRYYGEMLPVGLIADLMSYNGCAAAVEAAVEALLVQPLQRLLQPDIMDGGVASGGGASSGGGGGGRGLRDGGAPAAAAAAAAGGGGVSGVYNVGDQLLEEAEEAEGAGGGGLMGAKGAGRRSVRNPSIRVAAPKALVLIIDGVDQADGAVVGGSAPYDNQILQLIEEQLPKLPSFVRLVITSRPSPYIVARLADKVGPLELSPEALRPAKVFMRNLRLALASIDSTQTQRQRTANAMLLMARSHGSLLYVKLALSCLEMERQVATAAMAEDAERALAVSKSMARREGAAGGGDGGGDGTAPADGGGGGGDGGAGGGGGGGNSGVAAMSRSVSKRASPPRWKLDLADLPPTLHGLMERYLELRLRQLESPEQRHRAAKTLAVLVAAREPLTAAQLVAAVGVVATGGGGAGNKADTDAAAGGEGSRKFSWYESRRYGRSETSKRFRSFASRSRKTPVATPPQPPPQASQPPPAAEASLEAVAAAAAASTTAAAPPLATERFMTELVLKGFGMLVKMRGQQGHCTREAVLVHAVVGEWLQPCTRLLLSGTLLVDVMAAHRGLAGVCRDDVLACLQPQPQQPTQQSQQLPQEGQGQQDQSKQGVLQSQQQQQRGGSSAKLPPRGYSVRHLFLHVGLAALAATAADEGYGPSVGGAASIAAAAAAAAANAGSAVAKVNWPAVLEQLLQRLDLWTSIYMAGAGNAARWAVLALAAAPSYSNAVPTADPSSSESGLAVLLAEVRRWLLLHHTRLCWFPLAVVSSMATLPEDALLRTRALELAAGPDPWAPDVDPPPPDVTATASNIQQDEAQATAAASGPAEPQHLMLLSTGDRWSCCVQSLRTNVAARVLHAALHPAGRLLATVHDCDRGVLLWDLWGGRLLQTMDQSYGMGPNPTAAFFTHDGRRLICAARSVFVWEVSTGRLLMELRRLPPRTNKHRASAAGKGEARRESQQQLPPLVLAPLPGEPQQQPAEEEEEGQQEGAGGGEEGGDPDGPVTALAMSPEGGRVAAGHANGATRVWDLSSGKLLFVTFVSHHRPVTALAFSLPPLMATLVAAHGEGGSAAPRAGAPVGQDELGDVPTALIKADDLTIHVWKIQAGPPKELEVLKGHTARVNGLVFSTLDGNMVTGSADETVRTWWDDPKTPQSDYRQLFILGGAGKGAVHAVQFSPPPPPWMLPPPLLRSASSARALTPSLSRRALSRQATATAGRISAAPSAAGAVLGPAAAAAMTSGAAASAAGAPPKAGGTALDFSIGAYANLTAVSVGAHVAPVGTISPVELVRNPYSTAGLGDGSKDGLPLMSYSCGNGVVRLWSPRTQRKIGLLRGMAGPVTSLSYSADGRLLATADHSNPGVVRVWDVGGASGETPLDSSPVTGAGGLPLRHPVESMTLSPDGRRLAVVCADPSKESLRVYDVFNGKRLALMAPRGEGGHTGKINAAAWSWDSSRIATGSDDLTVRIWYAAPPAAPPGNPLAAAALIVAARMESRVQSPTASRSASVAGGALSAADEDTEAAGGNAGSPTAAPEAVKQPGCCQLVLTGHHRKVQCVAWAHNGKRLASGGYDQMVRIWDAATGEQVVLIYQVSWVSTLAFSPDDSRLVSGAAGKAVYMFNSTTGKQLAGHASSGHADEGGQEQGQAAGDKEVGPEESWMVALRFNPDGTLLACRDIHSCVTLWDVSGMRLRPLRALEGAFREALFCPNTGDLLLYEFTATGALVTYSIPDRALPLGRAVQRSVALTHPLLEFRGVASESALGHNAAVLLSADNRAFFFATGAHLAAVRQQTAVEELEGGGGGGMGWMAFGAGNQSVVVSRVPSPR</sequence>
<feature type="compositionally biased region" description="Gly residues" evidence="4">
    <location>
        <begin position="302"/>
        <end position="311"/>
    </location>
</feature>
<feature type="compositionally biased region" description="Gly residues" evidence="4">
    <location>
        <begin position="788"/>
        <end position="822"/>
    </location>
</feature>
<evidence type="ECO:0000313" key="6">
    <source>
        <dbReference type="EMBL" id="GFR43078.1"/>
    </source>
</evidence>
<evidence type="ECO:0000256" key="1">
    <source>
        <dbReference type="ARBA" id="ARBA00022574"/>
    </source>
</evidence>
<evidence type="ECO:0000256" key="3">
    <source>
        <dbReference type="PROSITE-ProRule" id="PRU00221"/>
    </source>
</evidence>
<feature type="repeat" description="WD" evidence="3">
    <location>
        <begin position="1602"/>
        <end position="1633"/>
    </location>
</feature>
<dbReference type="SUPFAM" id="SSF50978">
    <property type="entry name" value="WD40 repeat-like"/>
    <property type="match status" value="1"/>
</dbReference>
<feature type="region of interest" description="Disordered" evidence="4">
    <location>
        <begin position="2113"/>
        <end position="2135"/>
    </location>
</feature>
<dbReference type="PROSITE" id="PS00678">
    <property type="entry name" value="WD_REPEATS_1"/>
    <property type="match status" value="2"/>
</dbReference>
<dbReference type="SUPFAM" id="SSF50998">
    <property type="entry name" value="Quinoprotein alcohol dehydrogenase-like"/>
    <property type="match status" value="1"/>
</dbReference>
<dbReference type="PANTHER" id="PTHR19879">
    <property type="entry name" value="TRANSCRIPTION INITIATION FACTOR TFIID"/>
    <property type="match status" value="1"/>
</dbReference>
<keyword evidence="2" id="KW-0677">Repeat</keyword>
<dbReference type="SUPFAM" id="SSF52540">
    <property type="entry name" value="P-loop containing nucleoside triphosphate hydrolases"/>
    <property type="match status" value="1"/>
</dbReference>
<keyword evidence="7" id="KW-1185">Reference proteome</keyword>
<dbReference type="PANTHER" id="PTHR19879:SF9">
    <property type="entry name" value="TRANSCRIPTION INITIATION FACTOR TFIID SUBUNIT 5"/>
    <property type="match status" value="1"/>
</dbReference>
<feature type="region of interest" description="Disordered" evidence="4">
    <location>
        <begin position="939"/>
        <end position="975"/>
    </location>
</feature>
<feature type="region of interest" description="Disordered" evidence="4">
    <location>
        <begin position="1984"/>
        <end position="2020"/>
    </location>
</feature>
<dbReference type="Gene3D" id="2.130.10.10">
    <property type="entry name" value="YVTN repeat-like/Quinoprotein amine dehydrogenase"/>
    <property type="match status" value="5"/>
</dbReference>
<feature type="compositionally biased region" description="Low complexity" evidence="4">
    <location>
        <begin position="1987"/>
        <end position="2000"/>
    </location>
</feature>
<dbReference type="InterPro" id="IPR019775">
    <property type="entry name" value="WD40_repeat_CS"/>
</dbReference>
<protein>
    <recommendedName>
        <fullName evidence="5">Nephrocystin 3-like N-terminal domain-containing protein</fullName>
    </recommendedName>
</protein>
<feature type="region of interest" description="Disordered" evidence="4">
    <location>
        <begin position="274"/>
        <end position="311"/>
    </location>
</feature>
<dbReference type="InterPro" id="IPR027417">
    <property type="entry name" value="P-loop_NTPase"/>
</dbReference>
<dbReference type="Pfam" id="PF00400">
    <property type="entry name" value="WD40"/>
    <property type="match status" value="6"/>
</dbReference>
<keyword evidence="1 3" id="KW-0853">WD repeat</keyword>
<feature type="region of interest" description="Disordered" evidence="4">
    <location>
        <begin position="1074"/>
        <end position="1118"/>
    </location>
</feature>
<dbReference type="SMART" id="SM00320">
    <property type="entry name" value="WD40"/>
    <property type="match status" value="10"/>
</dbReference>
<feature type="repeat" description="WD" evidence="3">
    <location>
        <begin position="1923"/>
        <end position="1954"/>
    </location>
</feature>
<feature type="region of interest" description="Disordered" evidence="4">
    <location>
        <begin position="1429"/>
        <end position="1496"/>
    </location>
</feature>
<dbReference type="InterPro" id="IPR011047">
    <property type="entry name" value="Quinoprotein_ADH-like_sf"/>
</dbReference>
<feature type="repeat" description="WD" evidence="3">
    <location>
        <begin position="2032"/>
        <end position="2073"/>
    </location>
</feature>
<feature type="compositionally biased region" description="Low complexity" evidence="4">
    <location>
        <begin position="1074"/>
        <end position="1113"/>
    </location>
</feature>
<evidence type="ECO:0000256" key="2">
    <source>
        <dbReference type="ARBA" id="ARBA00022737"/>
    </source>
</evidence>
<evidence type="ECO:0000259" key="5">
    <source>
        <dbReference type="Pfam" id="PF24883"/>
    </source>
</evidence>
<dbReference type="Pfam" id="PF24883">
    <property type="entry name" value="NPHP3_N"/>
    <property type="match status" value="1"/>
</dbReference>
<feature type="domain" description="Nephrocystin 3-like N-terminal" evidence="5">
    <location>
        <begin position="418"/>
        <end position="503"/>
    </location>
</feature>
<feature type="compositionally biased region" description="Low complexity" evidence="4">
    <location>
        <begin position="1447"/>
        <end position="1466"/>
    </location>
</feature>
<dbReference type="InterPro" id="IPR015943">
    <property type="entry name" value="WD40/YVTN_repeat-like_dom_sf"/>
</dbReference>
<accession>A0AAD3DK73</accession>
<proteinExistence type="predicted"/>
<dbReference type="InterPro" id="IPR036322">
    <property type="entry name" value="WD40_repeat_dom_sf"/>
</dbReference>
<dbReference type="Proteomes" id="UP001054857">
    <property type="component" value="Unassembled WGS sequence"/>
</dbReference>
<name>A0AAD3DK73_9CHLO</name>